<accession>A0A1H3UU73</accession>
<dbReference type="GO" id="GO:0046872">
    <property type="term" value="F:metal ion binding"/>
    <property type="evidence" value="ECO:0007669"/>
    <property type="project" value="InterPro"/>
</dbReference>
<dbReference type="Gene3D" id="1.20.58.600">
    <property type="match status" value="1"/>
</dbReference>
<gene>
    <name evidence="1" type="ORF">SAMN05421684_8013</name>
</gene>
<organism evidence="1 2">
    <name type="scientific">Asanoa ishikariensis</name>
    <dbReference type="NCBI Taxonomy" id="137265"/>
    <lineage>
        <taxon>Bacteria</taxon>
        <taxon>Bacillati</taxon>
        <taxon>Actinomycetota</taxon>
        <taxon>Actinomycetes</taxon>
        <taxon>Micromonosporales</taxon>
        <taxon>Micromonosporaceae</taxon>
        <taxon>Asanoa</taxon>
    </lineage>
</organism>
<reference evidence="2" key="1">
    <citation type="submission" date="2016-10" db="EMBL/GenBank/DDBJ databases">
        <authorList>
            <person name="Varghese N."/>
            <person name="Submissions S."/>
        </authorList>
    </citation>
    <scope>NUCLEOTIDE SEQUENCE [LARGE SCALE GENOMIC DNA]</scope>
    <source>
        <strain evidence="2">DSM 44718</strain>
    </source>
</reference>
<dbReference type="Gene3D" id="1.20.58.480">
    <property type="match status" value="1"/>
</dbReference>
<dbReference type="EMBL" id="FNQB01000005">
    <property type="protein sequence ID" value="SDZ65385.1"/>
    <property type="molecule type" value="Genomic_DNA"/>
</dbReference>
<dbReference type="SUPFAM" id="SSF140959">
    <property type="entry name" value="Indolic compounds 2,3-dioxygenase-like"/>
    <property type="match status" value="1"/>
</dbReference>
<sequence>MAHQGAAVEQFDRWLRHEFLDLNTELEEAYFAAHREILYGPDLEVIKQAIALNGAKLVAQIVEAGTTPVDARERYQLLGAVGLYLGACRRHEVDVPEHELVESLANLLGASLGVAPRYVFAHQCLYGYRTFTALDDERVFVTHNGLGVLSYQRAAHALRRIPAMGVSSPLAAYLLEDARAALDDVLLSNRTLSETLNVDRFFLNIRPYFKPYQVGGVEFRGANAGDFAAINEIDLLLGLCAAHDPFYQRVLTEKYAYVPPEDQVLLRAAVTGVSLLELLFREAATGPVTAQLRANAERFLAVCRAHGAAYTFHHHRLVKPFLETPAKHAPEERVNDITASGPPLDVVLGGLQRLSDLRAARDRPGVVVTAQASLNKLREVINVEGR</sequence>
<evidence type="ECO:0000313" key="2">
    <source>
        <dbReference type="Proteomes" id="UP000199632"/>
    </source>
</evidence>
<name>A0A1H3UU73_9ACTN</name>
<protein>
    <recommendedName>
        <fullName evidence="3">Tryptophan 2,3-dioxygenase (Vermilion)</fullName>
    </recommendedName>
</protein>
<dbReference type="Pfam" id="PF08933">
    <property type="entry name" value="PrnB"/>
    <property type="match status" value="1"/>
</dbReference>
<dbReference type="Proteomes" id="UP000199632">
    <property type="component" value="Unassembled WGS sequence"/>
</dbReference>
<dbReference type="InterPro" id="IPR037217">
    <property type="entry name" value="Trp/Indoleamine_2_3_dOase-like"/>
</dbReference>
<dbReference type="AlphaFoldDB" id="A0A1H3UU73"/>
<evidence type="ECO:0008006" key="3">
    <source>
        <dbReference type="Google" id="ProtNLM"/>
    </source>
</evidence>
<keyword evidence="2" id="KW-1185">Reference proteome</keyword>
<dbReference type="GO" id="GO:0020037">
    <property type="term" value="F:heme binding"/>
    <property type="evidence" value="ECO:0007669"/>
    <property type="project" value="InterPro"/>
</dbReference>
<evidence type="ECO:0000313" key="1">
    <source>
        <dbReference type="EMBL" id="SDZ65385.1"/>
    </source>
</evidence>
<proteinExistence type="predicted"/>
<dbReference type="GO" id="GO:0019441">
    <property type="term" value="P:L-tryptophan catabolic process to kynurenine"/>
    <property type="evidence" value="ECO:0007669"/>
    <property type="project" value="InterPro"/>
</dbReference>
<dbReference type="STRING" id="137265.SAMN05421684_8013"/>
<dbReference type="InterPro" id="IPR015029">
    <property type="entry name" value="PrnB"/>
</dbReference>